<gene>
    <name evidence="2" type="ORF">URODEC1_LOCUS65807</name>
</gene>
<protein>
    <submittedName>
        <fullName evidence="2">Uncharacterized protein</fullName>
    </submittedName>
</protein>
<name>A0ABC9BPS3_9POAL</name>
<accession>A0ABC9BPS3</accession>
<proteinExistence type="predicted"/>
<feature type="region of interest" description="Disordered" evidence="1">
    <location>
        <begin position="232"/>
        <end position="258"/>
    </location>
</feature>
<dbReference type="Proteomes" id="UP001497457">
    <property type="component" value="Chromosome 26rd"/>
</dbReference>
<sequence>MESGQYYRESSHIISPKVVAVQSLNNNSVWAGSVLHKSENSVFILTQSEIIKRGHRLCVHFHNRAHLEAKVLLKHDLFAILYTVGTHASCTCIELRSESFGISEALCVVPKSKTTFHIIPGSIPKPSLRAYDKNGVLSPTTDDHFIFICHHEHKTTINPAPIFHEDRTVDGFVIDSCHVPKTEKRNDANANVHKSSGGERKVDIHAKICIKASAVQILLQELLGPNWKEGLENGLNNMKMNSEKEKGYRKRNRDQVTN</sequence>
<dbReference type="EMBL" id="OZ075136">
    <property type="protein sequence ID" value="CAL5002126.1"/>
    <property type="molecule type" value="Genomic_DNA"/>
</dbReference>
<keyword evidence="3" id="KW-1185">Reference proteome</keyword>
<evidence type="ECO:0000313" key="3">
    <source>
        <dbReference type="Proteomes" id="UP001497457"/>
    </source>
</evidence>
<evidence type="ECO:0000256" key="1">
    <source>
        <dbReference type="SAM" id="MobiDB-lite"/>
    </source>
</evidence>
<evidence type="ECO:0000313" key="2">
    <source>
        <dbReference type="EMBL" id="CAL5002126.1"/>
    </source>
</evidence>
<reference evidence="2" key="1">
    <citation type="submission" date="2024-10" db="EMBL/GenBank/DDBJ databases">
        <authorList>
            <person name="Ryan C."/>
        </authorList>
    </citation>
    <scope>NUCLEOTIDE SEQUENCE [LARGE SCALE GENOMIC DNA]</scope>
</reference>
<dbReference type="AlphaFoldDB" id="A0ABC9BPS3"/>
<organism evidence="2 3">
    <name type="scientific">Urochloa decumbens</name>
    <dbReference type="NCBI Taxonomy" id="240449"/>
    <lineage>
        <taxon>Eukaryota</taxon>
        <taxon>Viridiplantae</taxon>
        <taxon>Streptophyta</taxon>
        <taxon>Embryophyta</taxon>
        <taxon>Tracheophyta</taxon>
        <taxon>Spermatophyta</taxon>
        <taxon>Magnoliopsida</taxon>
        <taxon>Liliopsida</taxon>
        <taxon>Poales</taxon>
        <taxon>Poaceae</taxon>
        <taxon>PACMAD clade</taxon>
        <taxon>Panicoideae</taxon>
        <taxon>Panicodae</taxon>
        <taxon>Paniceae</taxon>
        <taxon>Melinidinae</taxon>
        <taxon>Urochloa</taxon>
    </lineage>
</organism>